<evidence type="ECO:0000256" key="10">
    <source>
        <dbReference type="ARBA" id="ARBA00023157"/>
    </source>
</evidence>
<feature type="domain" description="Peptidase M13 N-terminal" evidence="13">
    <location>
        <begin position="224"/>
        <end position="273"/>
    </location>
</feature>
<keyword evidence="12" id="KW-1133">Transmembrane helix</keyword>
<evidence type="ECO:0000256" key="5">
    <source>
        <dbReference type="ARBA" id="ARBA00022723"/>
    </source>
</evidence>
<comment type="subcellular location">
    <subcellularLocation>
        <location evidence="2">Cell membrane</location>
        <topology evidence="2">Single-pass type II membrane protein</topology>
    </subcellularLocation>
</comment>
<accession>A0A2A4IU24</accession>
<gene>
    <name evidence="14" type="ORF">B5V51_12719</name>
</gene>
<dbReference type="GO" id="GO:0046872">
    <property type="term" value="F:metal ion binding"/>
    <property type="evidence" value="ECO:0007669"/>
    <property type="project" value="UniProtKB-KW"/>
</dbReference>
<dbReference type="PANTHER" id="PTHR11733:SF238">
    <property type="entry name" value="FI07649P-RELATED"/>
    <property type="match status" value="1"/>
</dbReference>
<evidence type="ECO:0000256" key="7">
    <source>
        <dbReference type="ARBA" id="ARBA00022833"/>
    </source>
</evidence>
<reference evidence="14" key="1">
    <citation type="submission" date="2017-09" db="EMBL/GenBank/DDBJ databases">
        <title>Contemporary evolution of a Lepidopteran species, Heliothis virescens, in response to modern agricultural practices.</title>
        <authorList>
            <person name="Fritz M.L."/>
            <person name="Deyonke A.M."/>
            <person name="Papanicolaou A."/>
            <person name="Micinski S."/>
            <person name="Westbrook J."/>
            <person name="Gould F."/>
        </authorList>
    </citation>
    <scope>NUCLEOTIDE SEQUENCE [LARGE SCALE GENOMIC DNA]</scope>
    <source>
        <strain evidence="14">HvINT-</strain>
        <tissue evidence="14">Whole body</tissue>
    </source>
</reference>
<evidence type="ECO:0000313" key="14">
    <source>
        <dbReference type="EMBL" id="PCG63221.1"/>
    </source>
</evidence>
<keyword evidence="12" id="KW-0812">Transmembrane</keyword>
<keyword evidence="11" id="KW-0325">Glycoprotein</keyword>
<dbReference type="InterPro" id="IPR000718">
    <property type="entry name" value="Peptidase_M13"/>
</dbReference>
<dbReference type="InterPro" id="IPR024079">
    <property type="entry name" value="MetalloPept_cat_dom_sf"/>
</dbReference>
<dbReference type="PROSITE" id="PS51885">
    <property type="entry name" value="NEPRILYSIN"/>
    <property type="match status" value="1"/>
</dbReference>
<dbReference type="GO" id="GO:0005886">
    <property type="term" value="C:plasma membrane"/>
    <property type="evidence" value="ECO:0007669"/>
    <property type="project" value="UniProtKB-SubCell"/>
</dbReference>
<organism evidence="14">
    <name type="scientific">Heliothis virescens</name>
    <name type="common">Tobacco budworm moth</name>
    <dbReference type="NCBI Taxonomy" id="7102"/>
    <lineage>
        <taxon>Eukaryota</taxon>
        <taxon>Metazoa</taxon>
        <taxon>Ecdysozoa</taxon>
        <taxon>Arthropoda</taxon>
        <taxon>Hexapoda</taxon>
        <taxon>Insecta</taxon>
        <taxon>Pterygota</taxon>
        <taxon>Neoptera</taxon>
        <taxon>Endopterygota</taxon>
        <taxon>Lepidoptera</taxon>
        <taxon>Glossata</taxon>
        <taxon>Ditrysia</taxon>
        <taxon>Noctuoidea</taxon>
        <taxon>Noctuidae</taxon>
        <taxon>Heliothinae</taxon>
        <taxon>Heliothis</taxon>
    </lineage>
</organism>
<evidence type="ECO:0000256" key="4">
    <source>
        <dbReference type="ARBA" id="ARBA00022670"/>
    </source>
</evidence>
<evidence type="ECO:0000256" key="9">
    <source>
        <dbReference type="ARBA" id="ARBA00023049"/>
    </source>
</evidence>
<dbReference type="Pfam" id="PF05649">
    <property type="entry name" value="Peptidase_M13_N"/>
    <property type="match status" value="1"/>
</dbReference>
<dbReference type="GO" id="GO:0004222">
    <property type="term" value="F:metalloendopeptidase activity"/>
    <property type="evidence" value="ECO:0007669"/>
    <property type="project" value="InterPro"/>
</dbReference>
<name>A0A2A4IU24_HELVI</name>
<evidence type="ECO:0000256" key="2">
    <source>
        <dbReference type="ARBA" id="ARBA00004401"/>
    </source>
</evidence>
<keyword evidence="7" id="KW-0862">Zinc</keyword>
<keyword evidence="10" id="KW-1015">Disulfide bond</keyword>
<dbReference type="EMBL" id="NWSH01006833">
    <property type="protein sequence ID" value="PCG63221.1"/>
    <property type="molecule type" value="Genomic_DNA"/>
</dbReference>
<evidence type="ECO:0000256" key="8">
    <source>
        <dbReference type="ARBA" id="ARBA00022968"/>
    </source>
</evidence>
<evidence type="ECO:0000256" key="6">
    <source>
        <dbReference type="ARBA" id="ARBA00022801"/>
    </source>
</evidence>
<evidence type="ECO:0000259" key="13">
    <source>
        <dbReference type="Pfam" id="PF05649"/>
    </source>
</evidence>
<dbReference type="InterPro" id="IPR042089">
    <property type="entry name" value="Peptidase_M13_dom_2"/>
</dbReference>
<protein>
    <recommendedName>
        <fullName evidence="13">Peptidase M13 N-terminal domain-containing protein</fullName>
    </recommendedName>
</protein>
<dbReference type="STRING" id="7102.A0A2A4IU24"/>
<keyword evidence="9" id="KW-0482">Metalloprotease</keyword>
<evidence type="ECO:0000256" key="1">
    <source>
        <dbReference type="ARBA" id="ARBA00001947"/>
    </source>
</evidence>
<evidence type="ECO:0000256" key="11">
    <source>
        <dbReference type="ARBA" id="ARBA00023180"/>
    </source>
</evidence>
<comment type="cofactor">
    <cofactor evidence="1">
        <name>Zn(2+)</name>
        <dbReference type="ChEBI" id="CHEBI:29105"/>
    </cofactor>
</comment>
<proteinExistence type="inferred from homology"/>
<keyword evidence="12" id="KW-0472">Membrane</keyword>
<dbReference type="AlphaFoldDB" id="A0A2A4IU24"/>
<comment type="similarity">
    <text evidence="3">Belongs to the peptidase M13 family.</text>
</comment>
<dbReference type="GO" id="GO:0016485">
    <property type="term" value="P:protein processing"/>
    <property type="evidence" value="ECO:0007669"/>
    <property type="project" value="TreeGrafter"/>
</dbReference>
<dbReference type="FunFam" id="3.40.390.10:FF:000076">
    <property type="entry name" value="membrane metallo-endopeptidase-like 1"/>
    <property type="match status" value="1"/>
</dbReference>
<sequence>MTRVDTRIPPQTVSIKPRAKSANFCRFFSVVAFAGLAAVAYFIIKRPGDSLGDPSDQFTIKNIPKIYTRLEGVDPEERDVFQGFRTSFLPPEEIVLARSNSKSKREIYEGNVTSDILIWGASDKQHATPTRVKRMSHFTFTSQDYDIVRPEMHVDRGPLDDVVEQVRGQPELEEAEMISSAHIYKPSQSYAGIHAFWKGQGDRNQIRSTQAHIMKQYMDAQADPCHDFYQYACGNWAALNPIPADKAGYDTFEMLRENLDTVLKDLLEFKSKDKVPCKYPGSNLDLEDNFLMNMKLPHKQAKGSNTATVLAIRKKGK</sequence>
<comment type="caution">
    <text evidence="14">The sequence shown here is derived from an EMBL/GenBank/DDBJ whole genome shotgun (WGS) entry which is preliminary data.</text>
</comment>
<dbReference type="Gene3D" id="3.40.390.10">
    <property type="entry name" value="Collagenase (Catalytic Domain)"/>
    <property type="match status" value="1"/>
</dbReference>
<keyword evidence="8" id="KW-0735">Signal-anchor</keyword>
<keyword evidence="5" id="KW-0479">Metal-binding</keyword>
<keyword evidence="4" id="KW-0645">Protease</keyword>
<dbReference type="Gene3D" id="1.10.1380.10">
    <property type="entry name" value="Neutral endopeptidase , domain2"/>
    <property type="match status" value="1"/>
</dbReference>
<dbReference type="PANTHER" id="PTHR11733">
    <property type="entry name" value="ZINC METALLOPROTEASE FAMILY M13 NEPRILYSIN-RELATED"/>
    <property type="match status" value="1"/>
</dbReference>
<feature type="transmembrane region" description="Helical" evidence="12">
    <location>
        <begin position="24"/>
        <end position="44"/>
    </location>
</feature>
<evidence type="ECO:0000256" key="12">
    <source>
        <dbReference type="SAM" id="Phobius"/>
    </source>
</evidence>
<dbReference type="InterPro" id="IPR008753">
    <property type="entry name" value="Peptidase_M13_N"/>
</dbReference>
<evidence type="ECO:0000256" key="3">
    <source>
        <dbReference type="ARBA" id="ARBA00007357"/>
    </source>
</evidence>
<dbReference type="SUPFAM" id="SSF55486">
    <property type="entry name" value="Metalloproteases ('zincins'), catalytic domain"/>
    <property type="match status" value="1"/>
</dbReference>
<keyword evidence="6" id="KW-0378">Hydrolase</keyword>